<feature type="compositionally biased region" description="Basic residues" evidence="1">
    <location>
        <begin position="719"/>
        <end position="729"/>
    </location>
</feature>
<accession>A0A0L0G853</accession>
<name>A0A0L0G853_9EUKA</name>
<evidence type="ECO:0000256" key="1">
    <source>
        <dbReference type="SAM" id="MobiDB-lite"/>
    </source>
</evidence>
<organism evidence="2 3">
    <name type="scientific">Sphaeroforma arctica JP610</name>
    <dbReference type="NCBI Taxonomy" id="667725"/>
    <lineage>
        <taxon>Eukaryota</taxon>
        <taxon>Ichthyosporea</taxon>
        <taxon>Ichthyophonida</taxon>
        <taxon>Sphaeroforma</taxon>
    </lineage>
</organism>
<feature type="region of interest" description="Disordered" evidence="1">
    <location>
        <begin position="1"/>
        <end position="28"/>
    </location>
</feature>
<evidence type="ECO:0000313" key="2">
    <source>
        <dbReference type="EMBL" id="KNC85180.1"/>
    </source>
</evidence>
<dbReference type="GeneID" id="25903141"/>
<gene>
    <name evidence="2" type="ORF">SARC_02637</name>
</gene>
<dbReference type="PANTHER" id="PTHR39290:SF6">
    <property type="entry name" value="S-ADENOSYL-L-METHIONINE-DEPENDENT METHYLTRANSFERASES SUPERFAMILY PROTEIN"/>
    <property type="match status" value="1"/>
</dbReference>
<proteinExistence type="predicted"/>
<reference evidence="2 3" key="1">
    <citation type="submission" date="2011-02" db="EMBL/GenBank/DDBJ databases">
        <title>The Genome Sequence of Sphaeroforma arctica JP610.</title>
        <authorList>
            <consortium name="The Broad Institute Genome Sequencing Platform"/>
            <person name="Russ C."/>
            <person name="Cuomo C."/>
            <person name="Young S.K."/>
            <person name="Zeng Q."/>
            <person name="Gargeya S."/>
            <person name="Alvarado L."/>
            <person name="Berlin A."/>
            <person name="Chapman S.B."/>
            <person name="Chen Z."/>
            <person name="Freedman E."/>
            <person name="Gellesch M."/>
            <person name="Goldberg J."/>
            <person name="Griggs A."/>
            <person name="Gujja S."/>
            <person name="Heilman E."/>
            <person name="Heiman D."/>
            <person name="Howarth C."/>
            <person name="Mehta T."/>
            <person name="Neiman D."/>
            <person name="Pearson M."/>
            <person name="Roberts A."/>
            <person name="Saif S."/>
            <person name="Shea T."/>
            <person name="Shenoy N."/>
            <person name="Sisk P."/>
            <person name="Stolte C."/>
            <person name="Sykes S."/>
            <person name="White J."/>
            <person name="Yandava C."/>
            <person name="Burger G."/>
            <person name="Gray M.W."/>
            <person name="Holland P.W.H."/>
            <person name="King N."/>
            <person name="Lang F.B.F."/>
            <person name="Roger A.J."/>
            <person name="Ruiz-Trillo I."/>
            <person name="Haas B."/>
            <person name="Nusbaum C."/>
            <person name="Birren B."/>
        </authorList>
    </citation>
    <scope>NUCLEOTIDE SEQUENCE [LARGE SCALE GENOMIC DNA]</scope>
    <source>
        <strain evidence="2 3">JP610</strain>
    </source>
</reference>
<dbReference type="eggNOG" id="ENOG502RQ99">
    <property type="taxonomic scope" value="Eukaryota"/>
</dbReference>
<protein>
    <submittedName>
        <fullName evidence="2">Uncharacterized protein</fullName>
    </submittedName>
</protein>
<feature type="compositionally biased region" description="Basic residues" evidence="1">
    <location>
        <begin position="1"/>
        <end position="10"/>
    </location>
</feature>
<sequence length="729" mass="79754">MEAVKRKSCNGKREMNKNKRARLGGYEFNDDGDSNTKVEALLAPTPGAVVKKSELRSSSSGAKILFGFLGLESTLGGVKKYARYWSLLECVESDCGCSQYSSVYSAQPANQQSGVAVKVPDHPVSSSACRRCAHGPASHTLKYMIADAAHSGKTSTSSGSRTRQFRLLCELFVVVRNARSFGNVGADVKGFGWGSGWVLRRSASAHTTTKKCLSRALELCRLLQNEKDLHSAQTVIRHLQRAKNIVQNPDQAVPLPSKVKGGFGSVDFTAQARGVYVAAELDNVYWHILYSAQTNFHLLQGRSRLPAVIPPPEVYFTCLTHTPPTKEMMETISITPSIRKTLFDTMDMKFDAVTGEPAYCNTSNPLLAALQGTWIEMEICAQSRSWVGNFPLQDSPNAEKTMRGPDPLLPQPISLRCDSVRDWSARLMAFAVPNTRAYDVLSKFGTIVEVGAGVGYWKHYFDTSMASTQNDGTRTEYLAFDKDPPSSAVDSQTRSKVPAAAKSTMNEYHGHSGAWATVQVGGPESISLSSQTKAVDTGAQSKNIAVLSCYPPPYGNLALNCLKLADKLGASFVYVGEINGDTGTLQFQQTLAKSWTLSQTVALPCFSNTAFSLRVFVRRHDQADMSSLPNALLKCSTEGCRKSAVRQCRLTRERCYCSIQCYEHAILDGSHEAALVLRHQKSPGSSIDIMSDKEFRSLLEWPKVYPGSSVTGNGPTGKGRSKHKKRRKK</sequence>
<dbReference type="OrthoDB" id="5411518at2759"/>
<keyword evidence="3" id="KW-1185">Reference proteome</keyword>
<dbReference type="AlphaFoldDB" id="A0A0L0G853"/>
<dbReference type="Proteomes" id="UP000054560">
    <property type="component" value="Unassembled WGS sequence"/>
</dbReference>
<dbReference type="EMBL" id="KQ241716">
    <property type="protein sequence ID" value="KNC85180.1"/>
    <property type="molecule type" value="Genomic_DNA"/>
</dbReference>
<feature type="region of interest" description="Disordered" evidence="1">
    <location>
        <begin position="704"/>
        <end position="729"/>
    </location>
</feature>
<dbReference type="RefSeq" id="XP_014159082.1">
    <property type="nucleotide sequence ID" value="XM_014303607.1"/>
</dbReference>
<dbReference type="PANTHER" id="PTHR39290">
    <property type="entry name" value="C3H1-TYPE DOMAIN-CONTAINING PROTEIN-RELATED"/>
    <property type="match status" value="1"/>
</dbReference>
<evidence type="ECO:0000313" key="3">
    <source>
        <dbReference type="Proteomes" id="UP000054560"/>
    </source>
</evidence>